<comment type="cofactor">
    <cofactor evidence="15">
        <name>Mg(2+)</name>
        <dbReference type="ChEBI" id="CHEBI:18420"/>
    </cofactor>
    <cofactor evidence="15">
        <name>Mn(2+)</name>
        <dbReference type="ChEBI" id="CHEBI:29035"/>
    </cofactor>
    <text evidence="15">Binds 2 magnesium or manganese ions per subunit.</text>
</comment>
<comment type="caution">
    <text evidence="16">The sequence shown here is derived from an EMBL/GenBank/DDBJ whole genome shotgun (WGS) entry which is preliminary data.</text>
</comment>
<dbReference type="SUPFAM" id="SSF56059">
    <property type="entry name" value="Glutathione synthetase ATP-binding domain-like"/>
    <property type="match status" value="1"/>
</dbReference>
<evidence type="ECO:0000313" key="16">
    <source>
        <dbReference type="EMBL" id="NME52275.1"/>
    </source>
</evidence>
<dbReference type="EC" id="6.3.2.4" evidence="4 13"/>
<evidence type="ECO:0000256" key="2">
    <source>
        <dbReference type="ARBA" id="ARBA00004496"/>
    </source>
</evidence>
<protein>
    <recommendedName>
        <fullName evidence="4 13">D-alanine--D-alanine ligase</fullName>
        <ecNumber evidence="4 13">6.3.2.4</ecNumber>
    </recommendedName>
    <alternativeName>
        <fullName evidence="13">D-Ala-D-Ala ligase</fullName>
    </alternativeName>
    <alternativeName>
        <fullName evidence="13">D-alanylalanine synthetase</fullName>
    </alternativeName>
</protein>
<comment type="pathway">
    <text evidence="13">Cell wall biogenesis; peptidoglycan biosynthesis.</text>
</comment>
<evidence type="ECO:0000256" key="5">
    <source>
        <dbReference type="ARBA" id="ARBA00022490"/>
    </source>
</evidence>
<sequence length="304" mass="32704">MKILLIAGGWSSEREVSLTGARGMQEALLKRGHAVTFFDLLENFDELLETARQHDFALINLHGSPGEDGLVQAMLEKAGCPYQGSGPSGSFLALNKAAAKQIFRMAGLPTADWEFLPVRPAEGWEPRLPWPLFVKTTTGGSSLRLGRATNRQELDALMDEIFAAGEGVLIEPQLPGKEITCGILGEEAMPPILIEPVAGDYFDYESKYASGGARELCPAPVSPAVTAEVQRLALAAHKALGLKGYSRADFILGPDDSLHLLEVNTLPGMTPTSLVPQEAAQLGMDFGQLLEKLIELGMEQHAKA</sequence>
<comment type="subcellular location">
    <subcellularLocation>
        <location evidence="2 13">Cytoplasm</location>
    </subcellularLocation>
</comment>
<dbReference type="GO" id="GO:0009252">
    <property type="term" value="P:peptidoglycan biosynthetic process"/>
    <property type="evidence" value="ECO:0007669"/>
    <property type="project" value="UniProtKB-UniRule"/>
</dbReference>
<reference evidence="16 17" key="1">
    <citation type="submission" date="2020-04" db="EMBL/GenBank/DDBJ databases">
        <authorList>
            <person name="Hitch T.C.A."/>
            <person name="Wylensek D."/>
            <person name="Clavel T."/>
        </authorList>
    </citation>
    <scope>NUCLEOTIDE SEQUENCE [LARGE SCALE GENOMIC DNA]</scope>
    <source>
        <strain evidence="16 17">PG-251-APC-1</strain>
    </source>
</reference>
<dbReference type="PIRSF" id="PIRSF039102">
    <property type="entry name" value="Ddl/VanB"/>
    <property type="match status" value="1"/>
</dbReference>
<feature type="active site" evidence="14">
    <location>
        <position position="273"/>
    </location>
</feature>
<keyword evidence="9 13" id="KW-0133">Cell shape</keyword>
<comment type="similarity">
    <text evidence="3 13">Belongs to the D-alanine--D-alanine ligase family.</text>
</comment>
<comment type="function">
    <text evidence="13">Cell wall formation.</text>
</comment>
<keyword evidence="10 13" id="KW-0573">Peptidoglycan synthesis</keyword>
<dbReference type="UniPathway" id="UPA00219"/>
<dbReference type="PROSITE" id="PS00843">
    <property type="entry name" value="DALA_DALA_LIGASE_1"/>
    <property type="match status" value="1"/>
</dbReference>
<dbReference type="PANTHER" id="PTHR23132">
    <property type="entry name" value="D-ALANINE--D-ALANINE LIGASE"/>
    <property type="match status" value="1"/>
</dbReference>
<dbReference type="Pfam" id="PF07478">
    <property type="entry name" value="Dala_Dala_lig_C"/>
    <property type="match status" value="1"/>
</dbReference>
<keyword evidence="11 13" id="KW-0961">Cell wall biogenesis/degradation</keyword>
<dbReference type="InterPro" id="IPR013815">
    <property type="entry name" value="ATP_grasp_subdomain_1"/>
</dbReference>
<dbReference type="GO" id="GO:0005737">
    <property type="term" value="C:cytoplasm"/>
    <property type="evidence" value="ECO:0007669"/>
    <property type="project" value="UniProtKB-SubCell"/>
</dbReference>
<dbReference type="GO" id="GO:0008360">
    <property type="term" value="P:regulation of cell shape"/>
    <property type="evidence" value="ECO:0007669"/>
    <property type="project" value="UniProtKB-KW"/>
</dbReference>
<dbReference type="InterPro" id="IPR016185">
    <property type="entry name" value="PreATP-grasp_dom_sf"/>
</dbReference>
<evidence type="ECO:0000256" key="10">
    <source>
        <dbReference type="ARBA" id="ARBA00022984"/>
    </source>
</evidence>
<dbReference type="GO" id="GO:0071555">
    <property type="term" value="P:cell wall organization"/>
    <property type="evidence" value="ECO:0007669"/>
    <property type="project" value="UniProtKB-KW"/>
</dbReference>
<keyword evidence="6 13" id="KW-0436">Ligase</keyword>
<organism evidence="16 17">
    <name type="scientific">Desulfovibrio piger</name>
    <dbReference type="NCBI Taxonomy" id="901"/>
    <lineage>
        <taxon>Bacteria</taxon>
        <taxon>Pseudomonadati</taxon>
        <taxon>Thermodesulfobacteriota</taxon>
        <taxon>Desulfovibrionia</taxon>
        <taxon>Desulfovibrionales</taxon>
        <taxon>Desulfovibrionaceae</taxon>
        <taxon>Desulfovibrio</taxon>
    </lineage>
</organism>
<dbReference type="AlphaFoldDB" id="A0A848CCC3"/>
<feature type="binding site" evidence="15">
    <location>
        <position position="264"/>
    </location>
    <ligand>
        <name>Mg(2+)</name>
        <dbReference type="ChEBI" id="CHEBI:18420"/>
        <label>2</label>
    </ligand>
</feature>
<feature type="binding site" evidence="15">
    <location>
        <position position="249"/>
    </location>
    <ligand>
        <name>Mg(2+)</name>
        <dbReference type="ChEBI" id="CHEBI:18420"/>
        <label>1</label>
    </ligand>
</feature>
<dbReference type="HAMAP" id="MF_00047">
    <property type="entry name" value="Dala_Dala_lig"/>
    <property type="match status" value="1"/>
</dbReference>
<dbReference type="PROSITE" id="PS00844">
    <property type="entry name" value="DALA_DALA_LIGASE_2"/>
    <property type="match status" value="1"/>
</dbReference>
<keyword evidence="15" id="KW-0460">Magnesium</keyword>
<accession>A0A848CCC3</accession>
<dbReference type="GO" id="GO:0008716">
    <property type="term" value="F:D-alanine-D-alanine ligase activity"/>
    <property type="evidence" value="ECO:0007669"/>
    <property type="project" value="UniProtKB-UniRule"/>
</dbReference>
<keyword evidence="15" id="KW-0464">Manganese</keyword>
<comment type="cofactor">
    <cofactor evidence="1">
        <name>Mn(2+)</name>
        <dbReference type="ChEBI" id="CHEBI:29035"/>
    </cofactor>
</comment>
<keyword evidence="8" id="KW-0067">ATP-binding</keyword>
<evidence type="ECO:0000256" key="8">
    <source>
        <dbReference type="ARBA" id="ARBA00022840"/>
    </source>
</evidence>
<evidence type="ECO:0000256" key="9">
    <source>
        <dbReference type="ARBA" id="ARBA00022960"/>
    </source>
</evidence>
<dbReference type="Proteomes" id="UP000522333">
    <property type="component" value="Unassembled WGS sequence"/>
</dbReference>
<dbReference type="Gene3D" id="3.30.470.20">
    <property type="entry name" value="ATP-grasp fold, B domain"/>
    <property type="match status" value="1"/>
</dbReference>
<keyword evidence="5 13" id="KW-0963">Cytoplasm</keyword>
<dbReference type="Gene3D" id="3.40.50.20">
    <property type="match status" value="1"/>
</dbReference>
<comment type="catalytic activity">
    <reaction evidence="12 13">
        <text>2 D-alanine + ATP = D-alanyl-D-alanine + ADP + phosphate + H(+)</text>
        <dbReference type="Rhea" id="RHEA:11224"/>
        <dbReference type="ChEBI" id="CHEBI:15378"/>
        <dbReference type="ChEBI" id="CHEBI:30616"/>
        <dbReference type="ChEBI" id="CHEBI:43474"/>
        <dbReference type="ChEBI" id="CHEBI:57416"/>
        <dbReference type="ChEBI" id="CHEBI:57822"/>
        <dbReference type="ChEBI" id="CHEBI:456216"/>
        <dbReference type="EC" id="6.3.2.4"/>
    </reaction>
</comment>
<evidence type="ECO:0000256" key="3">
    <source>
        <dbReference type="ARBA" id="ARBA00010871"/>
    </source>
</evidence>
<gene>
    <name evidence="13" type="primary">ddl</name>
    <name evidence="16" type="ORF">HF854_06980</name>
</gene>
<evidence type="ECO:0000256" key="7">
    <source>
        <dbReference type="ARBA" id="ARBA00022741"/>
    </source>
</evidence>
<evidence type="ECO:0000256" key="13">
    <source>
        <dbReference type="HAMAP-Rule" id="MF_00047"/>
    </source>
</evidence>
<feature type="active site" evidence="14">
    <location>
        <position position="13"/>
    </location>
</feature>
<dbReference type="InterPro" id="IPR005905">
    <property type="entry name" value="D_ala_D_ala"/>
</dbReference>
<feature type="active site" evidence="14">
    <location>
        <position position="141"/>
    </location>
</feature>
<dbReference type="InterPro" id="IPR011095">
    <property type="entry name" value="Dala_Dala_lig_C"/>
</dbReference>
<dbReference type="NCBIfam" id="NF002378">
    <property type="entry name" value="PRK01372.1"/>
    <property type="match status" value="1"/>
</dbReference>
<dbReference type="SUPFAM" id="SSF52440">
    <property type="entry name" value="PreATP-grasp domain"/>
    <property type="match status" value="1"/>
</dbReference>
<dbReference type="GO" id="GO:0046872">
    <property type="term" value="F:metal ion binding"/>
    <property type="evidence" value="ECO:0007669"/>
    <property type="project" value="UniProtKB-KW"/>
</dbReference>
<name>A0A848CCC3_9BACT</name>
<evidence type="ECO:0000256" key="1">
    <source>
        <dbReference type="ARBA" id="ARBA00001936"/>
    </source>
</evidence>
<evidence type="ECO:0000256" key="14">
    <source>
        <dbReference type="PIRSR" id="PIRSR039102-1"/>
    </source>
</evidence>
<evidence type="ECO:0000256" key="4">
    <source>
        <dbReference type="ARBA" id="ARBA00012216"/>
    </source>
</evidence>
<evidence type="ECO:0000256" key="6">
    <source>
        <dbReference type="ARBA" id="ARBA00022598"/>
    </source>
</evidence>
<keyword evidence="15" id="KW-0479">Metal-binding</keyword>
<dbReference type="RefSeq" id="WP_168935652.1">
    <property type="nucleotide sequence ID" value="NZ_CAJKKT010000002.1"/>
</dbReference>
<evidence type="ECO:0000256" key="11">
    <source>
        <dbReference type="ARBA" id="ARBA00023316"/>
    </source>
</evidence>
<evidence type="ECO:0000256" key="12">
    <source>
        <dbReference type="ARBA" id="ARBA00047614"/>
    </source>
</evidence>
<dbReference type="PROSITE" id="PS50975">
    <property type="entry name" value="ATP_GRASP"/>
    <property type="match status" value="1"/>
</dbReference>
<evidence type="ECO:0000256" key="15">
    <source>
        <dbReference type="PIRSR" id="PIRSR039102-3"/>
    </source>
</evidence>
<dbReference type="PANTHER" id="PTHR23132:SF23">
    <property type="entry name" value="D-ALANINE--D-ALANINE LIGASE B"/>
    <property type="match status" value="1"/>
</dbReference>
<dbReference type="InterPro" id="IPR000291">
    <property type="entry name" value="D-Ala_lig_Van_CS"/>
</dbReference>
<dbReference type="GO" id="GO:0005524">
    <property type="term" value="F:ATP binding"/>
    <property type="evidence" value="ECO:0007669"/>
    <property type="project" value="UniProtKB-UniRule"/>
</dbReference>
<dbReference type="Gene3D" id="3.30.1490.20">
    <property type="entry name" value="ATP-grasp fold, A domain"/>
    <property type="match status" value="1"/>
</dbReference>
<feature type="binding site" evidence="15">
    <location>
        <position position="262"/>
    </location>
    <ligand>
        <name>Mg(2+)</name>
        <dbReference type="ChEBI" id="CHEBI:18420"/>
        <label>2</label>
    </ligand>
</feature>
<proteinExistence type="inferred from homology"/>
<dbReference type="InterPro" id="IPR011761">
    <property type="entry name" value="ATP-grasp"/>
</dbReference>
<dbReference type="EMBL" id="JABAFY010000021">
    <property type="protein sequence ID" value="NME52275.1"/>
    <property type="molecule type" value="Genomic_DNA"/>
</dbReference>
<keyword evidence="7" id="KW-0547">Nucleotide-binding</keyword>
<feature type="binding site" evidence="15">
    <location>
        <position position="262"/>
    </location>
    <ligand>
        <name>Mg(2+)</name>
        <dbReference type="ChEBI" id="CHEBI:18420"/>
        <label>1</label>
    </ligand>
</feature>
<evidence type="ECO:0000313" key="17">
    <source>
        <dbReference type="Proteomes" id="UP000522333"/>
    </source>
</evidence>